<comment type="similarity">
    <text evidence="10">Belongs to the exportin family.</text>
</comment>
<evidence type="ECO:0000256" key="2">
    <source>
        <dbReference type="ARBA" id="ARBA00018928"/>
    </source>
</evidence>
<evidence type="ECO:0000259" key="12">
    <source>
        <dbReference type="Pfam" id="PF08389"/>
    </source>
</evidence>
<dbReference type="EMBL" id="HBFP01001218">
    <property type="protein sequence ID" value="CAD8816491.1"/>
    <property type="molecule type" value="Transcribed_RNA"/>
</dbReference>
<feature type="domain" description="Exportin-1/Importin-beta-like" evidence="12">
    <location>
        <begin position="116"/>
        <end position="269"/>
    </location>
</feature>
<evidence type="ECO:0000256" key="8">
    <source>
        <dbReference type="ARBA" id="ARBA00029784"/>
    </source>
</evidence>
<comment type="function">
    <text evidence="10">tRNA nucleus export receptor which facilitates tRNA translocation across the nuclear pore complex.</text>
</comment>
<dbReference type="GO" id="GO:0071528">
    <property type="term" value="P:tRNA re-export from nucleus"/>
    <property type="evidence" value="ECO:0007669"/>
    <property type="project" value="UniProtKB-UniRule"/>
</dbReference>
<sequence>MDDFEAAVMYSLQPPTDVSLRNRALEFTERVRNSIDGWRLCIQKLPQNYRPEVKFWCLGVLMEYFQTSTNTYSHLTSEDRALFRHEVSQYLVAICTSSNLKPSLSISNTQDPSSVPTYLRNKLAQLIVALIGSDYPHEWPTAFENMMAFLDLESIDQSLRTDMYFRIVRACDDEVTSVRATQVNRERSMRVKDTLRATCIQSLVNSWSKFLGNVPQNAMFACWALDAARRFVEWIDITLIANNQFLPFIYSELTRRTEPNRTSFRASAAATLNAIVSKRMDAALKISLLESLRINELFAAIPFGEIVIESNSVLQVESDLGLRSAVGEIALLVRSVAMEAFECMKVSPKDTRLSEITNHALPIALGILLNQETILQDPRNEDAVEFSLELIANYVNLCKKSGIDQSSNQNLEQILNVIFKIAVFPTDYDPAQDDDAANFETARAQLITLFRNIAVTAPQHTFSVLLERIQALQSQSQFQASEVELMFTLVENVYDLAQDDPAVIELVAVVLGHAPTELSAMFPTSSRVAQASSKSGGHQMASAALMYFDLAARSHRILSRKPDVLFGILQSFFGSHGLQSSDRYTRSRCAYLLLRLVRPLRAVLADKFLENFMRALVPLVSAQDSNFLAYEDELYLYEAAGLVLGMEHANSYTRCAFFSLLITPLVKTMEETSVSTAFPLDQGMKCLRAAGSLSKGFTVLSSDVSPSISPRKLDQNESSDQGSMGVNESQTVSGVNVTLTLPVDIVSEWKSCLDAVLSMRRRDPSGMEVRKHLLFFFHRMVETLGEESIPYIESTIPDLLKESCTAPDVTSLLLLVNQAVCKFGEKLFTTMDGLFTGIVTRIFDFLPGSNLRSLVTQSEEDRERVELLKTYMAFLGCLCGNNLSGVIITPLNVPCASRVVQSVIQSATVQWNATQGGLLIIKQCCFVLQSMVSQWSNNPAIHSILSGTGFSAFISEHIPLVCVQAGITAMRICNGNFNRPNVHSVLRENIKLQHISYEYCSTPFLQQLCTVILPSFGCAPLLCEQYGKYLTTCENIDTLVPIFADVLKQILNIK</sequence>
<feature type="region of interest" description="Disordered" evidence="11">
    <location>
        <begin position="703"/>
        <end position="728"/>
    </location>
</feature>
<evidence type="ECO:0000256" key="7">
    <source>
        <dbReference type="ARBA" id="ARBA00023242"/>
    </source>
</evidence>
<proteinExistence type="inferred from homology"/>
<evidence type="ECO:0000256" key="4">
    <source>
        <dbReference type="ARBA" id="ARBA00022490"/>
    </source>
</evidence>
<dbReference type="InterPro" id="IPR011989">
    <property type="entry name" value="ARM-like"/>
</dbReference>
<dbReference type="PANTHER" id="PTHR15952:SF11">
    <property type="entry name" value="EXPORTIN-T"/>
    <property type="match status" value="1"/>
</dbReference>
<dbReference type="InterPro" id="IPR013598">
    <property type="entry name" value="Exportin-1/Importin-b-like"/>
</dbReference>
<keyword evidence="3 10" id="KW-0813">Transport</keyword>
<evidence type="ECO:0000256" key="5">
    <source>
        <dbReference type="ARBA" id="ARBA00022555"/>
    </source>
</evidence>
<dbReference type="InterPro" id="IPR016024">
    <property type="entry name" value="ARM-type_fold"/>
</dbReference>
<keyword evidence="6 10" id="KW-0694">RNA-binding</keyword>
<dbReference type="AlphaFoldDB" id="A0A7S1EQ39"/>
<evidence type="ECO:0000256" key="11">
    <source>
        <dbReference type="SAM" id="MobiDB-lite"/>
    </source>
</evidence>
<accession>A0A7S1EQ39</accession>
<dbReference type="GO" id="GO:0005643">
    <property type="term" value="C:nuclear pore"/>
    <property type="evidence" value="ECO:0007669"/>
    <property type="project" value="TreeGrafter"/>
</dbReference>
<keyword evidence="5 10" id="KW-0820">tRNA-binding</keyword>
<evidence type="ECO:0000256" key="3">
    <source>
        <dbReference type="ARBA" id="ARBA00022448"/>
    </source>
</evidence>
<gene>
    <name evidence="14" type="ORF">TOLI1172_LOCUS879</name>
</gene>
<dbReference type="GO" id="GO:0000049">
    <property type="term" value="F:tRNA binding"/>
    <property type="evidence" value="ECO:0007669"/>
    <property type="project" value="UniProtKB-UniRule"/>
</dbReference>
<dbReference type="InterPro" id="IPR045546">
    <property type="entry name" value="Exportin-T_C"/>
</dbReference>
<keyword evidence="7 10" id="KW-0539">Nucleus</keyword>
<dbReference type="InterPro" id="IPR040017">
    <property type="entry name" value="XPOT"/>
</dbReference>
<evidence type="ECO:0000256" key="10">
    <source>
        <dbReference type="RuleBase" id="RU366037"/>
    </source>
</evidence>
<evidence type="ECO:0000313" key="14">
    <source>
        <dbReference type="EMBL" id="CAD8816491.1"/>
    </source>
</evidence>
<dbReference type="GO" id="GO:0016363">
    <property type="term" value="C:nuclear matrix"/>
    <property type="evidence" value="ECO:0007669"/>
    <property type="project" value="TreeGrafter"/>
</dbReference>
<feature type="compositionally biased region" description="Polar residues" evidence="11">
    <location>
        <begin position="716"/>
        <end position="728"/>
    </location>
</feature>
<evidence type="ECO:0000256" key="6">
    <source>
        <dbReference type="ARBA" id="ARBA00022884"/>
    </source>
</evidence>
<dbReference type="Pfam" id="PF08389">
    <property type="entry name" value="Xpo1"/>
    <property type="match status" value="1"/>
</dbReference>
<comment type="subcellular location">
    <subcellularLocation>
        <location evidence="1 10">Cytoplasm</location>
    </subcellularLocation>
    <subcellularLocation>
        <location evidence="10">Nucleus</location>
    </subcellularLocation>
    <text evidence="10">Shuttles between the nucleus and the cytoplasm.</text>
</comment>
<dbReference type="GO" id="GO:0005737">
    <property type="term" value="C:cytoplasm"/>
    <property type="evidence" value="ECO:0007669"/>
    <property type="project" value="UniProtKB-SubCell"/>
</dbReference>
<organism evidence="14">
    <name type="scientific">Timspurckia oligopyrenoides</name>
    <dbReference type="NCBI Taxonomy" id="708627"/>
    <lineage>
        <taxon>Eukaryota</taxon>
        <taxon>Rhodophyta</taxon>
        <taxon>Bangiophyceae</taxon>
        <taxon>Porphyridiales</taxon>
        <taxon>Porphyridiaceae</taxon>
        <taxon>Timspurckia</taxon>
    </lineage>
</organism>
<reference evidence="14" key="1">
    <citation type="submission" date="2021-01" db="EMBL/GenBank/DDBJ databases">
        <authorList>
            <person name="Corre E."/>
            <person name="Pelletier E."/>
            <person name="Niang G."/>
            <person name="Scheremetjew M."/>
            <person name="Finn R."/>
            <person name="Kale V."/>
            <person name="Holt S."/>
            <person name="Cochrane G."/>
            <person name="Meng A."/>
            <person name="Brown T."/>
            <person name="Cohen L."/>
        </authorList>
    </citation>
    <scope>NUCLEOTIDE SEQUENCE</scope>
    <source>
        <strain evidence="14">CCMP3278</strain>
    </source>
</reference>
<dbReference type="Pfam" id="PF19282">
    <property type="entry name" value="Exportin-T"/>
    <property type="match status" value="1"/>
</dbReference>
<protein>
    <recommendedName>
        <fullName evidence="2 10">Exportin-T</fullName>
    </recommendedName>
    <alternativeName>
        <fullName evidence="8 10">Exportin(tRNA)</fullName>
    </alternativeName>
    <alternativeName>
        <fullName evidence="9 10">tRNA exportin</fullName>
    </alternativeName>
</protein>
<evidence type="ECO:0000259" key="13">
    <source>
        <dbReference type="Pfam" id="PF19282"/>
    </source>
</evidence>
<evidence type="ECO:0000256" key="1">
    <source>
        <dbReference type="ARBA" id="ARBA00004496"/>
    </source>
</evidence>
<evidence type="ECO:0000256" key="9">
    <source>
        <dbReference type="ARBA" id="ARBA00032199"/>
    </source>
</evidence>
<dbReference type="Gene3D" id="1.25.10.10">
    <property type="entry name" value="Leucine-rich Repeat Variant"/>
    <property type="match status" value="1"/>
</dbReference>
<dbReference type="PANTHER" id="PTHR15952">
    <property type="entry name" value="EXPORTIN-T/LOS1"/>
    <property type="match status" value="1"/>
</dbReference>
<feature type="domain" description="Exportin-T C-terminal" evidence="13">
    <location>
        <begin position="399"/>
        <end position="1035"/>
    </location>
</feature>
<name>A0A7S1EQ39_9RHOD</name>
<dbReference type="GO" id="GO:0031267">
    <property type="term" value="F:small GTPase binding"/>
    <property type="evidence" value="ECO:0007669"/>
    <property type="project" value="InterPro"/>
</dbReference>
<dbReference type="SUPFAM" id="SSF48371">
    <property type="entry name" value="ARM repeat"/>
    <property type="match status" value="1"/>
</dbReference>
<keyword evidence="4 10" id="KW-0963">Cytoplasm</keyword>